<dbReference type="Proteomes" id="UP000460718">
    <property type="component" value="Unassembled WGS sequence"/>
</dbReference>
<evidence type="ECO:0000313" key="5">
    <source>
        <dbReference type="EMBL" id="KAE9105471.1"/>
    </source>
</evidence>
<evidence type="ECO:0000256" key="1">
    <source>
        <dbReference type="SAM" id="MobiDB-lite"/>
    </source>
</evidence>
<evidence type="ECO:0000313" key="6">
    <source>
        <dbReference type="EMBL" id="KAE9182094.1"/>
    </source>
</evidence>
<evidence type="ECO:0000313" key="11">
    <source>
        <dbReference type="Proteomes" id="UP000488956"/>
    </source>
</evidence>
<dbReference type="EMBL" id="QXGF01002049">
    <property type="protein sequence ID" value="KAE8926402.1"/>
    <property type="molecule type" value="Genomic_DNA"/>
</dbReference>
<feature type="compositionally biased region" description="Basic and acidic residues" evidence="1">
    <location>
        <begin position="22"/>
        <end position="33"/>
    </location>
</feature>
<evidence type="ECO:0000313" key="4">
    <source>
        <dbReference type="EMBL" id="KAE9082683.1"/>
    </source>
</evidence>
<gene>
    <name evidence="6" type="ORF">PF005_g22618</name>
    <name evidence="5" type="ORF">PF006_g21638</name>
    <name evidence="2" type="ORF">PF009_g23407</name>
    <name evidence="4" type="ORF">PF010_g21491</name>
    <name evidence="3" type="ORF">PF011_g20930</name>
</gene>
<evidence type="ECO:0000313" key="2">
    <source>
        <dbReference type="EMBL" id="KAE8926402.1"/>
    </source>
</evidence>
<sequence length="124" mass="13581">MRVLRRPTEDSSVQREYVNSTVHHEQGHKERGQRNQVDTDDPYSDDDSVVDSAPPIVMSHSRTDFEPGVSDESTLNPGCVELPPAHPGHTSTPGDPSEDDPGLNDECTEESRAGRSRVEGSMAI</sequence>
<dbReference type="EMBL" id="QXFX01001945">
    <property type="protein sequence ID" value="KAE9082683.1"/>
    <property type="molecule type" value="Genomic_DNA"/>
</dbReference>
<feature type="compositionally biased region" description="Basic and acidic residues" evidence="1">
    <location>
        <begin position="1"/>
        <end position="13"/>
    </location>
</feature>
<dbReference type="EMBL" id="QXGA01002018">
    <property type="protein sequence ID" value="KAE9105471.1"/>
    <property type="molecule type" value="Genomic_DNA"/>
</dbReference>
<proteinExistence type="predicted"/>
<dbReference type="AlphaFoldDB" id="A0A6A3IXF7"/>
<feature type="compositionally biased region" description="Acidic residues" evidence="1">
    <location>
        <begin position="38"/>
        <end position="49"/>
    </location>
</feature>
<feature type="region of interest" description="Disordered" evidence="1">
    <location>
        <begin position="1"/>
        <end position="124"/>
    </location>
</feature>
<protein>
    <submittedName>
        <fullName evidence="3">Uncharacterized protein</fullName>
    </submittedName>
</protein>
<feature type="compositionally biased region" description="Basic and acidic residues" evidence="1">
    <location>
        <begin position="109"/>
        <end position="118"/>
    </location>
</feature>
<accession>A0A6A3IXF7</accession>
<feature type="compositionally biased region" description="Acidic residues" evidence="1">
    <location>
        <begin position="96"/>
        <end position="108"/>
    </location>
</feature>
<organism evidence="3 10">
    <name type="scientific">Phytophthora fragariae</name>
    <dbReference type="NCBI Taxonomy" id="53985"/>
    <lineage>
        <taxon>Eukaryota</taxon>
        <taxon>Sar</taxon>
        <taxon>Stramenopiles</taxon>
        <taxon>Oomycota</taxon>
        <taxon>Peronosporomycetes</taxon>
        <taxon>Peronosporales</taxon>
        <taxon>Peronosporaceae</taxon>
        <taxon>Phytophthora</taxon>
    </lineage>
</organism>
<dbReference type="Proteomes" id="UP000429523">
    <property type="component" value="Unassembled WGS sequence"/>
</dbReference>
<dbReference type="EMBL" id="QXGB01002054">
    <property type="protein sequence ID" value="KAE9182094.1"/>
    <property type="molecule type" value="Genomic_DNA"/>
</dbReference>
<evidence type="ECO:0000313" key="9">
    <source>
        <dbReference type="Proteomes" id="UP000440732"/>
    </source>
</evidence>
<dbReference type="Proteomes" id="UP000440732">
    <property type="component" value="Unassembled WGS sequence"/>
</dbReference>
<evidence type="ECO:0000313" key="7">
    <source>
        <dbReference type="Proteomes" id="UP000429523"/>
    </source>
</evidence>
<comment type="caution">
    <text evidence="3">The sequence shown here is derived from an EMBL/GenBank/DDBJ whole genome shotgun (WGS) entry which is preliminary data.</text>
</comment>
<reference evidence="10 11" key="1">
    <citation type="submission" date="2018-09" db="EMBL/GenBank/DDBJ databases">
        <title>Genomic investigation of the strawberry pathogen Phytophthora fragariae indicates pathogenicity is determined by transcriptional variation in three key races.</title>
        <authorList>
            <person name="Adams T.M."/>
            <person name="Armitage A.D."/>
            <person name="Sobczyk M.K."/>
            <person name="Bates H.J."/>
            <person name="Dunwell J.M."/>
            <person name="Nellist C.F."/>
            <person name="Harrison R.J."/>
        </authorList>
    </citation>
    <scope>NUCLEOTIDE SEQUENCE [LARGE SCALE GENOMIC DNA]</scope>
    <source>
        <strain evidence="6 8">NOV-27</strain>
        <strain evidence="5 9">NOV-5</strain>
        <strain evidence="2 7">NOV-9</strain>
        <strain evidence="4 11">ONT-3</strain>
        <strain evidence="3 10">SCRP245</strain>
    </source>
</reference>
<dbReference type="EMBL" id="QXFW01001932">
    <property type="protein sequence ID" value="KAE8984053.1"/>
    <property type="molecule type" value="Genomic_DNA"/>
</dbReference>
<dbReference type="Proteomes" id="UP000433483">
    <property type="component" value="Unassembled WGS sequence"/>
</dbReference>
<dbReference type="Proteomes" id="UP000488956">
    <property type="component" value="Unassembled WGS sequence"/>
</dbReference>
<evidence type="ECO:0000313" key="3">
    <source>
        <dbReference type="EMBL" id="KAE8984053.1"/>
    </source>
</evidence>
<keyword evidence="8" id="KW-1185">Reference proteome</keyword>
<evidence type="ECO:0000313" key="10">
    <source>
        <dbReference type="Proteomes" id="UP000460718"/>
    </source>
</evidence>
<name>A0A6A3IXF7_9STRA</name>
<evidence type="ECO:0000313" key="8">
    <source>
        <dbReference type="Proteomes" id="UP000433483"/>
    </source>
</evidence>